<dbReference type="Proteomes" id="UP000184120">
    <property type="component" value="Unassembled WGS sequence"/>
</dbReference>
<keyword evidence="3" id="KW-0804">Transcription</keyword>
<evidence type="ECO:0000313" key="6">
    <source>
        <dbReference type="EMBL" id="SHK85673.1"/>
    </source>
</evidence>
<evidence type="ECO:0000256" key="2">
    <source>
        <dbReference type="ARBA" id="ARBA00023125"/>
    </source>
</evidence>
<dbReference type="GO" id="GO:0003700">
    <property type="term" value="F:DNA-binding transcription factor activity"/>
    <property type="evidence" value="ECO:0007669"/>
    <property type="project" value="TreeGrafter"/>
</dbReference>
<keyword evidence="2" id="KW-0238">DNA-binding</keyword>
<evidence type="ECO:0000313" key="7">
    <source>
        <dbReference type="Proteomes" id="UP000184120"/>
    </source>
</evidence>
<reference evidence="5" key="5">
    <citation type="submission" date="2024-05" db="EMBL/GenBank/DDBJ databases">
        <authorList>
            <person name="Sun Q."/>
            <person name="Zhou Y."/>
        </authorList>
    </citation>
    <scope>NUCLEOTIDE SEQUENCE</scope>
    <source>
        <strain evidence="5">CGMCC 1.12707</strain>
    </source>
</reference>
<reference evidence="6" key="3">
    <citation type="submission" date="2016-11" db="EMBL/GenBank/DDBJ databases">
        <authorList>
            <person name="Jaros S."/>
            <person name="Januszkiewicz K."/>
            <person name="Wedrychowicz H."/>
        </authorList>
    </citation>
    <scope>NUCLEOTIDE SEQUENCE [LARGE SCALE GENOMIC DNA]</scope>
    <source>
        <strain evidence="6">DSM 27989</strain>
    </source>
</reference>
<dbReference type="SMART" id="SM00354">
    <property type="entry name" value="HTH_LACI"/>
    <property type="match status" value="1"/>
</dbReference>
<evidence type="ECO:0000256" key="3">
    <source>
        <dbReference type="ARBA" id="ARBA00023163"/>
    </source>
</evidence>
<dbReference type="OrthoDB" id="9768806at2"/>
<dbReference type="InterPro" id="IPR000843">
    <property type="entry name" value="HTH_LacI"/>
</dbReference>
<dbReference type="InterPro" id="IPR001761">
    <property type="entry name" value="Peripla_BP/Lac1_sug-bd_dom"/>
</dbReference>
<dbReference type="InterPro" id="IPR028082">
    <property type="entry name" value="Peripla_BP_I"/>
</dbReference>
<organism evidence="6 7">
    <name type="scientific">Chishuiella changwenlii</name>
    <dbReference type="NCBI Taxonomy" id="1434701"/>
    <lineage>
        <taxon>Bacteria</taxon>
        <taxon>Pseudomonadati</taxon>
        <taxon>Bacteroidota</taxon>
        <taxon>Flavobacteriia</taxon>
        <taxon>Flavobacteriales</taxon>
        <taxon>Weeksellaceae</taxon>
        <taxon>Chishuiella</taxon>
    </lineage>
</organism>
<dbReference type="Proteomes" id="UP000650994">
    <property type="component" value="Unassembled WGS sequence"/>
</dbReference>
<dbReference type="Pfam" id="PF00356">
    <property type="entry name" value="LacI"/>
    <property type="match status" value="1"/>
</dbReference>
<gene>
    <name evidence="5" type="ORF">GCM10010984_04310</name>
    <name evidence="6" type="ORF">SAMN05443634_10461</name>
</gene>
<evidence type="ECO:0000313" key="8">
    <source>
        <dbReference type="Proteomes" id="UP000650994"/>
    </source>
</evidence>
<dbReference type="PANTHER" id="PTHR30146:SF109">
    <property type="entry name" value="HTH-TYPE TRANSCRIPTIONAL REGULATOR GALS"/>
    <property type="match status" value="1"/>
</dbReference>
<evidence type="ECO:0000259" key="4">
    <source>
        <dbReference type="PROSITE" id="PS50932"/>
    </source>
</evidence>
<reference evidence="7" key="2">
    <citation type="submission" date="2016-11" db="EMBL/GenBank/DDBJ databases">
        <authorList>
            <person name="Varghese N."/>
            <person name="Submissions S."/>
        </authorList>
    </citation>
    <scope>NUCLEOTIDE SEQUENCE [LARGE SCALE GENOMIC DNA]</scope>
    <source>
        <strain evidence="7">DSM 27989</strain>
    </source>
</reference>
<dbReference type="SUPFAM" id="SSF53822">
    <property type="entry name" value="Periplasmic binding protein-like I"/>
    <property type="match status" value="1"/>
</dbReference>
<dbReference type="GO" id="GO:0000976">
    <property type="term" value="F:transcription cis-regulatory region binding"/>
    <property type="evidence" value="ECO:0007669"/>
    <property type="project" value="TreeGrafter"/>
</dbReference>
<dbReference type="EMBL" id="BMFL01000002">
    <property type="protein sequence ID" value="GGE89798.1"/>
    <property type="molecule type" value="Genomic_DNA"/>
</dbReference>
<dbReference type="RefSeq" id="WP_072930458.1">
    <property type="nucleotide sequence ID" value="NZ_BMFL01000002.1"/>
</dbReference>
<dbReference type="Pfam" id="PF00532">
    <property type="entry name" value="Peripla_BP_1"/>
    <property type="match status" value="1"/>
</dbReference>
<dbReference type="CDD" id="cd06267">
    <property type="entry name" value="PBP1_LacI_sugar_binding-like"/>
    <property type="match status" value="1"/>
</dbReference>
<dbReference type="PROSITE" id="PS50932">
    <property type="entry name" value="HTH_LACI_2"/>
    <property type="match status" value="1"/>
</dbReference>
<reference evidence="8" key="4">
    <citation type="journal article" date="2019" name="Int. J. Syst. Evol. Microbiol.">
        <title>The Global Catalogue of Microorganisms (GCM) 10K type strain sequencing project: providing services to taxonomists for standard genome sequencing and annotation.</title>
        <authorList>
            <consortium name="The Broad Institute Genomics Platform"/>
            <consortium name="The Broad Institute Genome Sequencing Center for Infectious Disease"/>
            <person name="Wu L."/>
            <person name="Ma J."/>
        </authorList>
    </citation>
    <scope>NUCLEOTIDE SEQUENCE [LARGE SCALE GENOMIC DNA]</scope>
    <source>
        <strain evidence="8">CGMCC 1.12707</strain>
    </source>
</reference>
<accession>A0A1M6VW18</accession>
<evidence type="ECO:0000256" key="1">
    <source>
        <dbReference type="ARBA" id="ARBA00023015"/>
    </source>
</evidence>
<keyword evidence="1" id="KW-0805">Transcription regulation</keyword>
<sequence>MKSVTLKDLSKYLLLSTSTVSRALSGDKNIRKETRDVVLDAAQKLGYKPNLIAKNLKLGRSFSIGVIVPEMVTPFAAKVIEGIQQTAVLKGYRVMVAQSSEDPEIERKSLLMMKEFHVDGIIMSMCHKTHNIDLCVEFQESGIPIVLYDRIAPSLKVPKVIVNDYEGAKAIVEHLIKSGRKNIVYLQAPDYIYNATERLRGYQDALYQFDLKFDSKLLVKTKLTFDGGMKAAKKLLKRNIEFDAIFAFTDTMAIGAMNYLREQDISVPKDVAIAGFSGTELSTIVYPKLTTVEQPLHDMGVEAANLIIQQLEKNLKTEKIVVFDTKLKIRDSTC</sequence>
<feature type="domain" description="HTH lacI-type" evidence="4">
    <location>
        <begin position="4"/>
        <end position="58"/>
    </location>
</feature>
<dbReference type="SUPFAM" id="SSF47413">
    <property type="entry name" value="lambda repressor-like DNA-binding domains"/>
    <property type="match status" value="1"/>
</dbReference>
<dbReference type="EMBL" id="FRBH01000004">
    <property type="protein sequence ID" value="SHK85673.1"/>
    <property type="molecule type" value="Genomic_DNA"/>
</dbReference>
<evidence type="ECO:0000313" key="5">
    <source>
        <dbReference type="EMBL" id="GGE89798.1"/>
    </source>
</evidence>
<reference evidence="5" key="1">
    <citation type="journal article" date="2014" name="Int. J. Syst. Evol. Microbiol.">
        <title>Complete genome of a new Firmicutes species belonging to the dominant human colonic microbiota ('Ruminococcus bicirculans') reveals two chromosomes and a selective capacity to utilize plant glucans.</title>
        <authorList>
            <consortium name="NISC Comparative Sequencing Program"/>
            <person name="Wegmann U."/>
            <person name="Louis P."/>
            <person name="Goesmann A."/>
            <person name="Henrissat B."/>
            <person name="Duncan S.H."/>
            <person name="Flint H.J."/>
        </authorList>
    </citation>
    <scope>NUCLEOTIDE SEQUENCE</scope>
    <source>
        <strain evidence="5">CGMCC 1.12707</strain>
    </source>
</reference>
<protein>
    <submittedName>
        <fullName evidence="5">LacI family transcriptional regulator</fullName>
    </submittedName>
    <submittedName>
        <fullName evidence="6">Transcriptional regulator, LacI family</fullName>
    </submittedName>
</protein>
<dbReference type="AlphaFoldDB" id="A0A1M6VW18"/>
<dbReference type="CDD" id="cd01392">
    <property type="entry name" value="HTH_LacI"/>
    <property type="match status" value="1"/>
</dbReference>
<name>A0A1M6VW18_9FLAO</name>
<dbReference type="STRING" id="1434701.SAMN05443634_10461"/>
<keyword evidence="8" id="KW-1185">Reference proteome</keyword>
<dbReference type="PANTHER" id="PTHR30146">
    <property type="entry name" value="LACI-RELATED TRANSCRIPTIONAL REPRESSOR"/>
    <property type="match status" value="1"/>
</dbReference>
<proteinExistence type="predicted"/>
<dbReference type="Gene3D" id="1.10.260.40">
    <property type="entry name" value="lambda repressor-like DNA-binding domains"/>
    <property type="match status" value="1"/>
</dbReference>
<dbReference type="Gene3D" id="3.40.50.2300">
    <property type="match status" value="2"/>
</dbReference>
<dbReference type="InterPro" id="IPR010982">
    <property type="entry name" value="Lambda_DNA-bd_dom_sf"/>
</dbReference>